<sequence length="342" mass="38288">MSSDSSEPTQQHMTVDAKEDENKSQFNERTLELEEVGPDTYMSLDLWRPKGNRGVFGGQVIGQAMSAAAKTVESPFRCNSLHCYFLAAGNSDEMIAYEVRRTRQGRSFCSRLVLAKQGGRTIFIATASFQAPEPSSLDHQYAMPKVPPPESLISREEYIRRKQQHTNIHKVSAQQLAERDSLPVEGRVVPLKKNAMGLPVKMMWLRAKGDMSKLDHTHHQAMLAYATDFGLISTASKPHIYNPTSPRPGMGMVVSLDHTIWFHESFRADDWLLYVMESPRAASGRGFAIGRIYRRDGVMVASVAQEGVVRASDTDKEYEPFEFSNKIDYVAPGTSVRAKAKL</sequence>
<comment type="caution">
    <text evidence="1">The sequence shown here is derived from an EMBL/GenBank/DDBJ whole genome shotgun (WGS) entry which is preliminary data.</text>
</comment>
<keyword evidence="1" id="KW-0378">Hydrolase</keyword>
<proteinExistence type="predicted"/>
<dbReference type="EC" id="3.1.2.2" evidence="1"/>
<keyword evidence="2" id="KW-1185">Reference proteome</keyword>
<name>A0ACC1J8H5_9FUNG</name>
<accession>A0ACC1J8H5</accession>
<reference evidence="1" key="1">
    <citation type="submission" date="2022-07" db="EMBL/GenBank/DDBJ databases">
        <title>Phylogenomic reconstructions and comparative analyses of Kickxellomycotina fungi.</title>
        <authorList>
            <person name="Reynolds N.K."/>
            <person name="Stajich J.E."/>
            <person name="Barry K."/>
            <person name="Grigoriev I.V."/>
            <person name="Crous P."/>
            <person name="Smith M.E."/>
        </authorList>
    </citation>
    <scope>NUCLEOTIDE SEQUENCE</scope>
    <source>
        <strain evidence="1">NRRL 5244</strain>
    </source>
</reference>
<protein>
    <submittedName>
        <fullName evidence="1">Acyl-CoA thioesterase</fullName>
        <ecNumber evidence="1">3.1.2.2</ecNumber>
    </submittedName>
</protein>
<dbReference type="Proteomes" id="UP001150603">
    <property type="component" value="Unassembled WGS sequence"/>
</dbReference>
<dbReference type="EMBL" id="JANBPW010002188">
    <property type="protein sequence ID" value="KAJ1941682.1"/>
    <property type="molecule type" value="Genomic_DNA"/>
</dbReference>
<gene>
    <name evidence="1" type="primary">TES1</name>
    <name evidence="1" type="ORF">FBU59_003434</name>
</gene>
<organism evidence="1 2">
    <name type="scientific">Linderina macrospora</name>
    <dbReference type="NCBI Taxonomy" id="4868"/>
    <lineage>
        <taxon>Eukaryota</taxon>
        <taxon>Fungi</taxon>
        <taxon>Fungi incertae sedis</taxon>
        <taxon>Zoopagomycota</taxon>
        <taxon>Kickxellomycotina</taxon>
        <taxon>Kickxellomycetes</taxon>
        <taxon>Kickxellales</taxon>
        <taxon>Kickxellaceae</taxon>
        <taxon>Linderina</taxon>
    </lineage>
</organism>
<evidence type="ECO:0000313" key="1">
    <source>
        <dbReference type="EMBL" id="KAJ1941682.1"/>
    </source>
</evidence>
<evidence type="ECO:0000313" key="2">
    <source>
        <dbReference type="Proteomes" id="UP001150603"/>
    </source>
</evidence>